<evidence type="ECO:0000259" key="3">
    <source>
        <dbReference type="Pfam" id="PF00195"/>
    </source>
</evidence>
<dbReference type="InterPro" id="IPR016039">
    <property type="entry name" value="Thiolase-like"/>
</dbReference>
<evidence type="ECO:0000313" key="5">
    <source>
        <dbReference type="EMBL" id="MEN2787756.1"/>
    </source>
</evidence>
<dbReference type="SUPFAM" id="SSF53901">
    <property type="entry name" value="Thiolase-like"/>
    <property type="match status" value="2"/>
</dbReference>
<evidence type="ECO:0000313" key="6">
    <source>
        <dbReference type="Proteomes" id="UP001404104"/>
    </source>
</evidence>
<sequence>MSPASALPVYLNAIGTAVPPHDIHRAFIGWARTRLDQRAAKLFDRMTARSGIDHRWSILPMGADGASPVDPGGFYADPVLPGTGDRMKLYANAAPGLALTAIEALRAQTALGEITHLVVASCTGFVAPGIDQIIARRLGLAPSVERLLIGFMGCYAAVAALRTARHLVRSEPEARVLVVCVELSTLHLQDTSEIESLLAMLQFGDGAAAALVTAQPSGFALGQPFATTLAASHDLIRWDITDRGFAMHLSGEVPARIAQALADPAFATAATGGRAPAAIDGWAVHAGGRSILDAVEHGLALAPGALAGSRAVLAADGNMSSATLMFVLARLLAGPPIADGVALAFGPGLAAEGFAFASAT</sequence>
<gene>
    <name evidence="5" type="ORF">ABC969_15165</name>
</gene>
<protein>
    <submittedName>
        <fullName evidence="5">Type III polyketide synthase</fullName>
    </submittedName>
</protein>
<evidence type="ECO:0000259" key="4">
    <source>
        <dbReference type="Pfam" id="PF02797"/>
    </source>
</evidence>
<proteinExistence type="inferred from homology"/>
<dbReference type="InterPro" id="IPR012328">
    <property type="entry name" value="Chalcone/stilbene_synt_C"/>
</dbReference>
<feature type="domain" description="Chalcone/stilbene synthase N-terminal" evidence="3">
    <location>
        <begin position="13"/>
        <end position="216"/>
    </location>
</feature>
<dbReference type="RefSeq" id="WP_345865993.1">
    <property type="nucleotide sequence ID" value="NZ_JBDIMF010000007.1"/>
</dbReference>
<evidence type="ECO:0000256" key="1">
    <source>
        <dbReference type="ARBA" id="ARBA00005531"/>
    </source>
</evidence>
<name>A0ABU9XW43_9SPHN</name>
<dbReference type="PANTHER" id="PTHR11877:SF46">
    <property type="entry name" value="TYPE III POLYKETIDE SYNTHASE A"/>
    <property type="match status" value="1"/>
</dbReference>
<keyword evidence="2" id="KW-0808">Transferase</keyword>
<organism evidence="5 6">
    <name type="scientific">Sphingomonas qilianensis</name>
    <dbReference type="NCBI Taxonomy" id="1736690"/>
    <lineage>
        <taxon>Bacteria</taxon>
        <taxon>Pseudomonadati</taxon>
        <taxon>Pseudomonadota</taxon>
        <taxon>Alphaproteobacteria</taxon>
        <taxon>Sphingomonadales</taxon>
        <taxon>Sphingomonadaceae</taxon>
        <taxon>Sphingomonas</taxon>
    </lineage>
</organism>
<dbReference type="InterPro" id="IPR001099">
    <property type="entry name" value="Chalcone/stilbene_synt_N"/>
</dbReference>
<keyword evidence="6" id="KW-1185">Reference proteome</keyword>
<comment type="similarity">
    <text evidence="1">Belongs to the thiolase-like superfamily. Chalcone/stilbene synthases family.</text>
</comment>
<dbReference type="Gene3D" id="3.40.47.10">
    <property type="match status" value="2"/>
</dbReference>
<accession>A0ABU9XW43</accession>
<dbReference type="Pfam" id="PF00195">
    <property type="entry name" value="Chal_sti_synt_N"/>
    <property type="match status" value="1"/>
</dbReference>
<dbReference type="EMBL" id="JBDIMF010000007">
    <property type="protein sequence ID" value="MEN2787756.1"/>
    <property type="molecule type" value="Genomic_DNA"/>
</dbReference>
<feature type="domain" description="Chalcone/stilbene synthase C-terminal" evidence="4">
    <location>
        <begin position="228"/>
        <end position="358"/>
    </location>
</feature>
<dbReference type="InterPro" id="IPR011141">
    <property type="entry name" value="Polyketide_synthase_type-III"/>
</dbReference>
<dbReference type="Proteomes" id="UP001404104">
    <property type="component" value="Unassembled WGS sequence"/>
</dbReference>
<reference evidence="5 6" key="1">
    <citation type="submission" date="2024-05" db="EMBL/GenBank/DDBJ databases">
        <authorList>
            <person name="Liu Q."/>
            <person name="Xin Y.-H."/>
        </authorList>
    </citation>
    <scope>NUCLEOTIDE SEQUENCE [LARGE SCALE GENOMIC DNA]</scope>
    <source>
        <strain evidence="5 6">CGMCC 1.15349</strain>
    </source>
</reference>
<comment type="caution">
    <text evidence="5">The sequence shown here is derived from an EMBL/GenBank/DDBJ whole genome shotgun (WGS) entry which is preliminary data.</text>
</comment>
<dbReference type="PIRSF" id="PIRSF000451">
    <property type="entry name" value="PKS_III"/>
    <property type="match status" value="1"/>
</dbReference>
<dbReference type="CDD" id="cd00831">
    <property type="entry name" value="CHS_like"/>
    <property type="match status" value="1"/>
</dbReference>
<evidence type="ECO:0000256" key="2">
    <source>
        <dbReference type="ARBA" id="ARBA00022679"/>
    </source>
</evidence>
<dbReference type="Pfam" id="PF02797">
    <property type="entry name" value="Chal_sti_synt_C"/>
    <property type="match status" value="1"/>
</dbReference>
<dbReference type="PANTHER" id="PTHR11877">
    <property type="entry name" value="HYDROXYMETHYLGLUTARYL-COA SYNTHASE"/>
    <property type="match status" value="1"/>
</dbReference>